<keyword evidence="8" id="KW-1185">Reference proteome</keyword>
<dbReference type="Pfam" id="PF11464">
    <property type="entry name" value="Rbsn"/>
    <property type="match status" value="1"/>
</dbReference>
<dbReference type="PROSITE" id="PS50178">
    <property type="entry name" value="ZF_FYVE"/>
    <property type="match status" value="1"/>
</dbReference>
<gene>
    <name evidence="7" type="ORF">AAE3_LOCUS10190</name>
</gene>
<feature type="compositionally biased region" description="Low complexity" evidence="5">
    <location>
        <begin position="46"/>
        <end position="65"/>
    </location>
</feature>
<dbReference type="SMART" id="SM00064">
    <property type="entry name" value="FYVE"/>
    <property type="match status" value="1"/>
</dbReference>
<dbReference type="InterPro" id="IPR013083">
    <property type="entry name" value="Znf_RING/FYVE/PHD"/>
</dbReference>
<evidence type="ECO:0000313" key="8">
    <source>
        <dbReference type="Proteomes" id="UP000467700"/>
    </source>
</evidence>
<dbReference type="Pfam" id="PF01363">
    <property type="entry name" value="FYVE"/>
    <property type="match status" value="1"/>
</dbReference>
<name>A0A8S0VSX5_CYCAE</name>
<dbReference type="AlphaFoldDB" id="A0A8S0VSX5"/>
<keyword evidence="3" id="KW-0862">Zinc</keyword>
<dbReference type="GO" id="GO:0008270">
    <property type="term" value="F:zinc ion binding"/>
    <property type="evidence" value="ECO:0007669"/>
    <property type="project" value="UniProtKB-KW"/>
</dbReference>
<feature type="domain" description="FYVE-type" evidence="6">
    <location>
        <begin position="430"/>
        <end position="534"/>
    </location>
</feature>
<dbReference type="InterPro" id="IPR017455">
    <property type="entry name" value="Znf_FYVE-rel"/>
</dbReference>
<dbReference type="Gene3D" id="4.10.860.20">
    <property type="entry name" value="Rabenosyn, Rab binding domain"/>
    <property type="match status" value="1"/>
</dbReference>
<evidence type="ECO:0000256" key="3">
    <source>
        <dbReference type="ARBA" id="ARBA00022833"/>
    </source>
</evidence>
<dbReference type="SUPFAM" id="SSF57903">
    <property type="entry name" value="FYVE/PHD zinc finger"/>
    <property type="match status" value="1"/>
</dbReference>
<feature type="compositionally biased region" description="Polar residues" evidence="5">
    <location>
        <begin position="136"/>
        <end position="158"/>
    </location>
</feature>
<evidence type="ECO:0000256" key="5">
    <source>
        <dbReference type="SAM" id="MobiDB-lite"/>
    </source>
</evidence>
<dbReference type="Proteomes" id="UP000467700">
    <property type="component" value="Unassembled WGS sequence"/>
</dbReference>
<reference evidence="7 8" key="1">
    <citation type="submission" date="2020-01" db="EMBL/GenBank/DDBJ databases">
        <authorList>
            <person name="Gupta K D."/>
        </authorList>
    </citation>
    <scope>NUCLEOTIDE SEQUENCE [LARGE SCALE GENOMIC DNA]</scope>
</reference>
<feature type="region of interest" description="Disordered" evidence="5">
    <location>
        <begin position="1"/>
        <end position="280"/>
    </location>
</feature>
<dbReference type="InterPro" id="IPR011011">
    <property type="entry name" value="Znf_FYVE_PHD"/>
</dbReference>
<dbReference type="InterPro" id="IPR052727">
    <property type="entry name" value="Rab4/Rab5_effector"/>
</dbReference>
<organism evidence="7 8">
    <name type="scientific">Cyclocybe aegerita</name>
    <name type="common">Black poplar mushroom</name>
    <name type="synonym">Agrocybe aegerita</name>
    <dbReference type="NCBI Taxonomy" id="1973307"/>
    <lineage>
        <taxon>Eukaryota</taxon>
        <taxon>Fungi</taxon>
        <taxon>Dikarya</taxon>
        <taxon>Basidiomycota</taxon>
        <taxon>Agaricomycotina</taxon>
        <taxon>Agaricomycetes</taxon>
        <taxon>Agaricomycetidae</taxon>
        <taxon>Agaricales</taxon>
        <taxon>Agaricineae</taxon>
        <taxon>Bolbitiaceae</taxon>
        <taxon>Cyclocybe</taxon>
    </lineage>
</organism>
<evidence type="ECO:0000256" key="2">
    <source>
        <dbReference type="ARBA" id="ARBA00022771"/>
    </source>
</evidence>
<sequence>MSAPSSPPASTTQVPYLAYKSKRHSRNLSNPMSHLVPNQSPPPVSRPSSSAGSSATLLLQPPKLLLDPEEVDPNLSGLLDAESRPSASPGSPLAPSTLDHMLSVSPPPPVMKDFKTTSEIEPPPSMVPQEDRGPMSSDQRPVSTGNANTSSLKTTPGTSMPFPNDSQASLPKSTPRKSSTFRRVPLKSTRAPQPSSHLRNVSMPSLPPPPPSGNVAQEEHPASVTLPVSPSPSELNSLPDPFQHQDIAPRSSQITPPIIPRPSSPPTQPLLRSTSTPMPADVDTVPDHALNSVRAPVRKPAPYRPGFQPKGVYRPLTDEFLAIRRIKRDGEGDAGTQRVERTKLERRLEKLIALHFPDCSQREGSKEKAQTSIGMLRNENRRASSLFDFQSLRNISEPGELLRVFGGGFGDATKNDIRAVEQRITPWQDDASVNKCPLCLASFHPLTNRKHHCRLCGQIICSLPIKHPQRKALCSILFVVDKQTRQIEEVGQGVDYGVRKRKTSLAQGQPAKQEEDDKFLKGVRICQKCRPTLLRQQYEQQAHTIPPFVKLHETFISLEADIEEALPKFQELLMSLNHHDQPTKEASAARKRLLEAFAQYDKLSKTIRALPCPNGAGSSQDRLQMAVMTRANLFLQKNMFPLQSLPTPHSNRTVAKPNGTSVDASTLVPDMDAALAHALQPLLEQEALLESFVEEAQAQRKFEDVKSLKINLAEIRLEIEKLLDGSRT</sequence>
<dbReference type="CDD" id="cd15737">
    <property type="entry name" value="FYVE2_Vac1p_like"/>
    <property type="match status" value="1"/>
</dbReference>
<dbReference type="InterPro" id="IPR036531">
    <property type="entry name" value="Rbsn_Rab-bd_sf"/>
</dbReference>
<evidence type="ECO:0000313" key="7">
    <source>
        <dbReference type="EMBL" id="CAA7267889.1"/>
    </source>
</evidence>
<dbReference type="InterPro" id="IPR021565">
    <property type="entry name" value="Rbsn_Rab-bd"/>
</dbReference>
<feature type="compositionally biased region" description="Polar residues" evidence="5">
    <location>
        <begin position="164"/>
        <end position="178"/>
    </location>
</feature>
<feature type="compositionally biased region" description="Pro residues" evidence="5">
    <location>
        <begin position="257"/>
        <end position="268"/>
    </location>
</feature>
<dbReference type="PANTHER" id="PTHR13510">
    <property type="entry name" value="FYVE-FINGER-CONTAINING RAB5 EFFECTOR PROTEIN RABENOSYN-5-RELATED"/>
    <property type="match status" value="1"/>
</dbReference>
<comment type="caution">
    <text evidence="7">The sequence shown here is derived from an EMBL/GenBank/DDBJ whole genome shotgun (WGS) entry which is preliminary data.</text>
</comment>
<evidence type="ECO:0000259" key="6">
    <source>
        <dbReference type="PROSITE" id="PS50178"/>
    </source>
</evidence>
<feature type="compositionally biased region" description="Polar residues" evidence="5">
    <location>
        <begin position="226"/>
        <end position="236"/>
    </location>
</feature>
<feature type="compositionally biased region" description="Polar residues" evidence="5">
    <location>
        <begin position="190"/>
        <end position="199"/>
    </location>
</feature>
<dbReference type="PANTHER" id="PTHR13510:SF44">
    <property type="entry name" value="RABENOSYN-5"/>
    <property type="match status" value="1"/>
</dbReference>
<keyword evidence="2 4" id="KW-0863">Zinc-finger</keyword>
<dbReference type="SUPFAM" id="SSF140125">
    <property type="entry name" value="Rabenosyn-5 Rab-binding domain-like"/>
    <property type="match status" value="1"/>
</dbReference>
<dbReference type="Gene3D" id="3.30.40.10">
    <property type="entry name" value="Zinc/RING finger domain, C3HC4 (zinc finger)"/>
    <property type="match status" value="1"/>
</dbReference>
<feature type="compositionally biased region" description="Low complexity" evidence="5">
    <location>
        <begin position="1"/>
        <end position="10"/>
    </location>
</feature>
<protein>
    <recommendedName>
        <fullName evidence="6">FYVE-type domain-containing protein</fullName>
    </recommendedName>
</protein>
<dbReference type="EMBL" id="CACVBS010000064">
    <property type="protein sequence ID" value="CAA7267889.1"/>
    <property type="molecule type" value="Genomic_DNA"/>
</dbReference>
<proteinExistence type="predicted"/>
<dbReference type="InterPro" id="IPR000306">
    <property type="entry name" value="Znf_FYVE"/>
</dbReference>
<evidence type="ECO:0000256" key="1">
    <source>
        <dbReference type="ARBA" id="ARBA00022723"/>
    </source>
</evidence>
<keyword evidence="1" id="KW-0479">Metal-binding</keyword>
<accession>A0A8S0VSX5</accession>
<dbReference type="OrthoDB" id="166134at2759"/>
<feature type="compositionally biased region" description="Low complexity" evidence="5">
    <location>
        <begin position="84"/>
        <end position="96"/>
    </location>
</feature>
<evidence type="ECO:0000256" key="4">
    <source>
        <dbReference type="PROSITE-ProRule" id="PRU00091"/>
    </source>
</evidence>